<evidence type="ECO:0000313" key="4">
    <source>
        <dbReference type="Proteomes" id="UP000087171"/>
    </source>
</evidence>
<dbReference type="InterPro" id="IPR011611">
    <property type="entry name" value="PfkB_dom"/>
</dbReference>
<accession>A0A1S2XVB4</accession>
<dbReference type="InterPro" id="IPR052562">
    <property type="entry name" value="Ketohexokinase-related"/>
</dbReference>
<dbReference type="OrthoDB" id="204058at2759"/>
<dbReference type="SUPFAM" id="SSF53613">
    <property type="entry name" value="Ribokinase-like"/>
    <property type="match status" value="1"/>
</dbReference>
<dbReference type="InterPro" id="IPR029056">
    <property type="entry name" value="Ribokinase-like"/>
</dbReference>
<dbReference type="PANTHER" id="PTHR42774:SF3">
    <property type="entry name" value="KETOHEXOKINASE"/>
    <property type="match status" value="1"/>
</dbReference>
<organism evidence="4 5">
    <name type="scientific">Cicer arietinum</name>
    <name type="common">Chickpea</name>
    <name type="synonym">Garbanzo</name>
    <dbReference type="NCBI Taxonomy" id="3827"/>
    <lineage>
        <taxon>Eukaryota</taxon>
        <taxon>Viridiplantae</taxon>
        <taxon>Streptophyta</taxon>
        <taxon>Embryophyta</taxon>
        <taxon>Tracheophyta</taxon>
        <taxon>Spermatophyta</taxon>
        <taxon>Magnoliopsida</taxon>
        <taxon>eudicotyledons</taxon>
        <taxon>Gunneridae</taxon>
        <taxon>Pentapetalae</taxon>
        <taxon>rosids</taxon>
        <taxon>fabids</taxon>
        <taxon>Fabales</taxon>
        <taxon>Fabaceae</taxon>
        <taxon>Papilionoideae</taxon>
        <taxon>50 kb inversion clade</taxon>
        <taxon>NPAAA clade</taxon>
        <taxon>Hologalegina</taxon>
        <taxon>IRL clade</taxon>
        <taxon>Cicereae</taxon>
        <taxon>Cicer</taxon>
    </lineage>
</organism>
<evidence type="ECO:0000259" key="3">
    <source>
        <dbReference type="Pfam" id="PF00294"/>
    </source>
</evidence>
<evidence type="ECO:0000256" key="1">
    <source>
        <dbReference type="ARBA" id="ARBA00022679"/>
    </source>
</evidence>
<dbReference type="PROSITE" id="PS00584">
    <property type="entry name" value="PFKB_KINASES_2"/>
    <property type="match status" value="1"/>
</dbReference>
<dbReference type="PANTHER" id="PTHR42774">
    <property type="entry name" value="PHOSPHOTRANSFERASE SYSTEM TRANSPORT PROTEIN"/>
    <property type="match status" value="1"/>
</dbReference>
<dbReference type="RefSeq" id="XP_073223819.1">
    <property type="nucleotide sequence ID" value="XM_073367718.1"/>
</dbReference>
<dbReference type="InterPro" id="IPR002173">
    <property type="entry name" value="Carboh/pur_kinase_PfkB_CS"/>
</dbReference>
<dbReference type="RefSeq" id="XP_004495040.1">
    <property type="nucleotide sequence ID" value="XM_004494983.3"/>
</dbReference>
<reference evidence="5" key="2">
    <citation type="submission" date="2025-08" db="UniProtKB">
        <authorList>
            <consortium name="RefSeq"/>
        </authorList>
    </citation>
    <scope>IDENTIFICATION</scope>
    <source>
        <tissue evidence="5">Etiolated seedlings</tissue>
    </source>
</reference>
<dbReference type="Proteomes" id="UP000087171">
    <property type="component" value="Chromosome Ca4"/>
</dbReference>
<dbReference type="AlphaFoldDB" id="A0A1S2XVB4"/>
<proteinExistence type="predicted"/>
<evidence type="ECO:0000313" key="5">
    <source>
        <dbReference type="RefSeq" id="XP_004495040.1"/>
    </source>
</evidence>
<evidence type="ECO:0000256" key="2">
    <source>
        <dbReference type="ARBA" id="ARBA00022777"/>
    </source>
</evidence>
<keyword evidence="1" id="KW-0808">Transferase</keyword>
<name>A0A1S2XVB4_CICAR</name>
<protein>
    <submittedName>
        <fullName evidence="5">Uncharacterized protein LOC101509820 isoform X2</fullName>
    </submittedName>
</protein>
<feature type="domain" description="Carbohydrate kinase PfkB" evidence="3">
    <location>
        <begin position="240"/>
        <end position="302"/>
    </location>
</feature>
<keyword evidence="2" id="KW-0418">Kinase</keyword>
<gene>
    <name evidence="5" type="primary">LOC101509820</name>
</gene>
<dbReference type="GeneID" id="101509820"/>
<dbReference type="Pfam" id="PF00294">
    <property type="entry name" value="PfkB"/>
    <property type="match status" value="2"/>
</dbReference>
<keyword evidence="4" id="KW-1185">Reference proteome</keyword>
<dbReference type="Gene3D" id="3.40.1190.20">
    <property type="match status" value="1"/>
</dbReference>
<dbReference type="GO" id="GO:0016301">
    <property type="term" value="F:kinase activity"/>
    <property type="evidence" value="ECO:0007669"/>
    <property type="project" value="UniProtKB-KW"/>
</dbReference>
<feature type="domain" description="Carbohydrate kinase PfkB" evidence="3">
    <location>
        <begin position="8"/>
        <end position="188"/>
    </location>
</feature>
<sequence length="314" mass="33622">MTGENVGYAGIQLVYIDNIADDSQGRGILDELRADGVDTSFIVVSKEGTSPFTYIIVDNETKTRTCIHTPGYPPMIPQDLSESSLLSALDEASIVYFDGRLHETALVVAHEATKKNIPILIDAERPREGLDDLLKLADYVVCSAKFPKAWTEASTVPQALVSMLLRLPNLKFVTVTLGKEGCIMLERSVNASPSTEEVDVDNFLESLELRKDKSAPIPTCVSSSVAKLKAEGIGTVTGKLYVGTAESIPPSELIDTTGAGDAFIGAVIYAICSKFSPETMLPFAANVAGAKCRDLGARSGLPYGADPRLTSFIQ</sequence>
<reference evidence="4" key="1">
    <citation type="journal article" date="2013" name="Nat. Biotechnol.">
        <title>Draft genome sequence of chickpea (Cicer arietinum) provides a resource for trait improvement.</title>
        <authorList>
            <person name="Varshney R.K."/>
            <person name="Song C."/>
            <person name="Saxena R.K."/>
            <person name="Azam S."/>
            <person name="Yu S."/>
            <person name="Sharpe A.G."/>
            <person name="Cannon S."/>
            <person name="Baek J."/>
            <person name="Rosen B.D."/>
            <person name="Tar'an B."/>
            <person name="Millan T."/>
            <person name="Zhang X."/>
            <person name="Ramsay L.D."/>
            <person name="Iwata A."/>
            <person name="Wang Y."/>
            <person name="Nelson W."/>
            <person name="Farmer A.D."/>
            <person name="Gaur P.M."/>
            <person name="Soderlund C."/>
            <person name="Penmetsa R.V."/>
            <person name="Xu C."/>
            <person name="Bharti A.K."/>
            <person name="He W."/>
            <person name="Winter P."/>
            <person name="Zhao S."/>
            <person name="Hane J.K."/>
            <person name="Carrasquilla-Garcia N."/>
            <person name="Condie J.A."/>
            <person name="Upadhyaya H.D."/>
            <person name="Luo M.C."/>
            <person name="Thudi M."/>
            <person name="Gowda C.L."/>
            <person name="Singh N.P."/>
            <person name="Lichtenzveig J."/>
            <person name="Gali K.K."/>
            <person name="Rubio J."/>
            <person name="Nadarajan N."/>
            <person name="Dolezel J."/>
            <person name="Bansal K.C."/>
            <person name="Xu X."/>
            <person name="Edwards D."/>
            <person name="Zhang G."/>
            <person name="Kahl G."/>
            <person name="Gil J."/>
            <person name="Singh K.B."/>
            <person name="Datta S.K."/>
            <person name="Jackson S.A."/>
            <person name="Wang J."/>
            <person name="Cook D.R."/>
        </authorList>
    </citation>
    <scope>NUCLEOTIDE SEQUENCE [LARGE SCALE GENOMIC DNA]</scope>
    <source>
        <strain evidence="4">cv. CDC Frontier</strain>
    </source>
</reference>